<dbReference type="PANTHER" id="PTHR45418">
    <property type="entry name" value="CANCER/TESTIS ANTIGEN 55"/>
    <property type="match status" value="1"/>
</dbReference>
<dbReference type="GO" id="GO:0003678">
    <property type="term" value="F:DNA helicase activity"/>
    <property type="evidence" value="ECO:0007669"/>
    <property type="project" value="UniProtKB-EC"/>
</dbReference>
<evidence type="ECO:0000256" key="1">
    <source>
        <dbReference type="ARBA" id="ARBA00004496"/>
    </source>
</evidence>
<dbReference type="EMBL" id="LJIG01016319">
    <property type="protein sequence ID" value="KRT80959.1"/>
    <property type="molecule type" value="Genomic_DNA"/>
</dbReference>
<keyword evidence="6" id="KW-0378">Hydrolase</keyword>
<organism evidence="13 14">
    <name type="scientific">Oryctes borbonicus</name>
    <dbReference type="NCBI Taxonomy" id="1629725"/>
    <lineage>
        <taxon>Eukaryota</taxon>
        <taxon>Metazoa</taxon>
        <taxon>Ecdysozoa</taxon>
        <taxon>Arthropoda</taxon>
        <taxon>Hexapoda</taxon>
        <taxon>Insecta</taxon>
        <taxon>Pterygota</taxon>
        <taxon>Neoptera</taxon>
        <taxon>Endopterygota</taxon>
        <taxon>Coleoptera</taxon>
        <taxon>Polyphaga</taxon>
        <taxon>Scarabaeiformia</taxon>
        <taxon>Scarabaeidae</taxon>
        <taxon>Dynastinae</taxon>
        <taxon>Oryctes</taxon>
    </lineage>
</organism>
<dbReference type="Gene3D" id="3.40.50.300">
    <property type="entry name" value="P-loop containing nucleotide triphosphate hydrolases"/>
    <property type="match status" value="2"/>
</dbReference>
<evidence type="ECO:0000313" key="13">
    <source>
        <dbReference type="EMBL" id="KRT80959.1"/>
    </source>
</evidence>
<keyword evidence="14" id="KW-1185">Reference proteome</keyword>
<keyword evidence="9" id="KW-0943">RNA-mediated gene silencing</keyword>
<dbReference type="SUPFAM" id="SSF52540">
    <property type="entry name" value="P-loop containing nucleoside triphosphate hydrolases"/>
    <property type="match status" value="1"/>
</dbReference>
<name>A0A0T6B0H2_9SCAR</name>
<dbReference type="InterPro" id="IPR014001">
    <property type="entry name" value="Helicase_ATP-bd"/>
</dbReference>
<evidence type="ECO:0000256" key="8">
    <source>
        <dbReference type="ARBA" id="ARBA00022840"/>
    </source>
</evidence>
<evidence type="ECO:0000256" key="3">
    <source>
        <dbReference type="ARBA" id="ARBA00012552"/>
    </source>
</evidence>
<dbReference type="InterPro" id="IPR049080">
    <property type="entry name" value="MOV-10-like_beta-barrel"/>
</dbReference>
<dbReference type="OrthoDB" id="6513042at2759"/>
<dbReference type="CDD" id="cd18808">
    <property type="entry name" value="SF1_C_Upf1"/>
    <property type="match status" value="1"/>
</dbReference>
<dbReference type="Pfam" id="PF21634">
    <property type="entry name" value="MOV-10_beta-barrel"/>
    <property type="match status" value="1"/>
</dbReference>
<accession>A0A0T6B0H2</accession>
<evidence type="ECO:0000256" key="9">
    <source>
        <dbReference type="ARBA" id="ARBA00023158"/>
    </source>
</evidence>
<dbReference type="PANTHER" id="PTHR45418:SF1">
    <property type="entry name" value="CANCER_TESTIS ANTIGEN 55"/>
    <property type="match status" value="1"/>
</dbReference>
<dbReference type="InterPro" id="IPR041677">
    <property type="entry name" value="DNA2/NAM7_AAA_11"/>
</dbReference>
<evidence type="ECO:0000256" key="10">
    <source>
        <dbReference type="ARBA" id="ARBA00047984"/>
    </source>
</evidence>
<dbReference type="InterPro" id="IPR041679">
    <property type="entry name" value="DNA2/NAM7-like_C"/>
</dbReference>
<dbReference type="CDD" id="cd18038">
    <property type="entry name" value="DEXXQc_Helz-like"/>
    <property type="match status" value="1"/>
</dbReference>
<evidence type="ECO:0000256" key="2">
    <source>
        <dbReference type="ARBA" id="ARBA00005601"/>
    </source>
</evidence>
<evidence type="ECO:0000259" key="12">
    <source>
        <dbReference type="SMART" id="SM00487"/>
    </source>
</evidence>
<dbReference type="SMART" id="SM00487">
    <property type="entry name" value="DEXDc"/>
    <property type="match status" value="1"/>
</dbReference>
<keyword evidence="5" id="KW-0547">Nucleotide-binding</keyword>
<comment type="similarity">
    <text evidence="2">Belongs to the DNA2/NAM7 helicase family. SDE3 subfamily.</text>
</comment>
<evidence type="ECO:0000256" key="6">
    <source>
        <dbReference type="ARBA" id="ARBA00022801"/>
    </source>
</evidence>
<feature type="domain" description="Helicase ATP-binding" evidence="12">
    <location>
        <begin position="127"/>
        <end position="351"/>
    </location>
</feature>
<sequence length="602" mass="68435">MIPRLNKILELEVPGLAEKRPSLVPGDLVRIRFHEDHTVYRAIVKKIGDKTIDIHQMHPDLYNAISQDPQLELDVAFEANRLHYERMHQAIDICVKNGLLNVLCPDVYLANQRVVPQFQISDSSFFNRKILSNPQQKAAVLNILNKTSFHAPYVVYGPPGTGKTITIVEAILQIRRCRPDSKILICAPANAACDMLTEKLIEFVNDNREIIRIHAENRSWDDVPENIKRFSNHDGRAYTKISANELLPYRIVITTLVLIGKYSGNYSPDHVFIDEAAQALEPEADIAISMLQSNKQLVLAGDPKQLGPICASTAAAKLKLEISLLERLMTTNSLYMRENSNFITMLKLNYRAHPDVLKVPNHLFYDDQLKAVNAKAANDPIANTCIFPLTGRKNLSSPQSKPSPVEFYSVIAEEKREGKSPSYYNESEGQMVVKYIQAMLSLPISPKVSQSDIGVITPYMRQLHRIKHRLHQQLNLKDIEVGTTEAFQGREKRIIIISTVRSRHDLLLVDEKYKLGFVKNEKRMNVALTRAMSKLIVIGNPHVLGHTYNPKNQGDGNKNWEYFIEFCEGRRAFFGAKYIRRTDTIRTDIVSRFSFVAETLKP</sequence>
<comment type="catalytic activity">
    <reaction evidence="10">
        <text>ATP + H2O = ADP + phosphate + H(+)</text>
        <dbReference type="Rhea" id="RHEA:13065"/>
        <dbReference type="ChEBI" id="CHEBI:15377"/>
        <dbReference type="ChEBI" id="CHEBI:15378"/>
        <dbReference type="ChEBI" id="CHEBI:30616"/>
        <dbReference type="ChEBI" id="CHEBI:43474"/>
        <dbReference type="ChEBI" id="CHEBI:456216"/>
        <dbReference type="EC" id="3.6.4.13"/>
    </reaction>
</comment>
<dbReference type="EC" id="3.6.4.13" evidence="3"/>
<dbReference type="GO" id="GO:0032574">
    <property type="term" value="F:5'-3' RNA helicase activity"/>
    <property type="evidence" value="ECO:0007669"/>
    <property type="project" value="InterPro"/>
</dbReference>
<gene>
    <name evidence="13" type="ORF">AMK59_5131</name>
</gene>
<dbReference type="GO" id="GO:0016787">
    <property type="term" value="F:hydrolase activity"/>
    <property type="evidence" value="ECO:0007669"/>
    <property type="project" value="UniProtKB-KW"/>
</dbReference>
<dbReference type="AlphaFoldDB" id="A0A0T6B0H2"/>
<protein>
    <recommendedName>
        <fullName evidence="3">RNA helicase</fullName>
        <ecNumber evidence="3">3.6.4.13</ecNumber>
    </recommendedName>
</protein>
<evidence type="ECO:0000256" key="4">
    <source>
        <dbReference type="ARBA" id="ARBA00022490"/>
    </source>
</evidence>
<keyword evidence="4" id="KW-0963">Cytoplasm</keyword>
<feature type="non-terminal residue" evidence="13">
    <location>
        <position position="602"/>
    </location>
</feature>
<dbReference type="GO" id="GO:0005737">
    <property type="term" value="C:cytoplasm"/>
    <property type="evidence" value="ECO:0007669"/>
    <property type="project" value="UniProtKB-SubCell"/>
</dbReference>
<keyword evidence="7" id="KW-0347">Helicase</keyword>
<dbReference type="Pfam" id="PF13087">
    <property type="entry name" value="AAA_12"/>
    <property type="match status" value="1"/>
</dbReference>
<dbReference type="GO" id="GO:0031047">
    <property type="term" value="P:regulatory ncRNA-mediated gene silencing"/>
    <property type="evidence" value="ECO:0007669"/>
    <property type="project" value="UniProtKB-KW"/>
</dbReference>
<dbReference type="Proteomes" id="UP000051574">
    <property type="component" value="Unassembled WGS sequence"/>
</dbReference>
<proteinExistence type="inferred from homology"/>
<comment type="subcellular location">
    <subcellularLocation>
        <location evidence="1">Cytoplasm</location>
    </subcellularLocation>
</comment>
<dbReference type="InterPro" id="IPR027417">
    <property type="entry name" value="P-loop_NTPase"/>
</dbReference>
<dbReference type="GO" id="GO:0005524">
    <property type="term" value="F:ATP binding"/>
    <property type="evidence" value="ECO:0007669"/>
    <property type="project" value="UniProtKB-KW"/>
</dbReference>
<evidence type="ECO:0000256" key="7">
    <source>
        <dbReference type="ARBA" id="ARBA00022806"/>
    </source>
</evidence>
<dbReference type="Pfam" id="PF13086">
    <property type="entry name" value="AAA_11"/>
    <property type="match status" value="1"/>
</dbReference>
<keyword evidence="8" id="KW-0067">ATP-binding</keyword>
<dbReference type="InterPro" id="IPR047187">
    <property type="entry name" value="SF1_C_Upf1"/>
</dbReference>
<evidence type="ECO:0000313" key="14">
    <source>
        <dbReference type="Proteomes" id="UP000051574"/>
    </source>
</evidence>
<evidence type="ECO:0000256" key="11">
    <source>
        <dbReference type="ARBA" id="ARBA00048432"/>
    </source>
</evidence>
<evidence type="ECO:0000256" key="5">
    <source>
        <dbReference type="ARBA" id="ARBA00022741"/>
    </source>
</evidence>
<dbReference type="InterPro" id="IPR026122">
    <property type="entry name" value="MOV-10/SDE3_DEXXQ/H-box"/>
</dbReference>
<reference evidence="13 14" key="1">
    <citation type="submission" date="2015-09" db="EMBL/GenBank/DDBJ databases">
        <title>Draft genome of the scarab beetle Oryctes borbonicus.</title>
        <authorList>
            <person name="Meyer J.M."/>
            <person name="Markov G.V."/>
            <person name="Baskaran P."/>
            <person name="Herrmann M."/>
            <person name="Sommer R.J."/>
            <person name="Roedelsperger C."/>
        </authorList>
    </citation>
    <scope>NUCLEOTIDE SEQUENCE [LARGE SCALE GENOMIC DNA]</scope>
    <source>
        <strain evidence="13">OB123</strain>
        <tissue evidence="13">Whole animal</tissue>
    </source>
</reference>
<dbReference type="GO" id="GO:0003723">
    <property type="term" value="F:RNA binding"/>
    <property type="evidence" value="ECO:0007669"/>
    <property type="project" value="InterPro"/>
</dbReference>
<comment type="catalytic activity">
    <reaction evidence="11">
        <text>ATP + H2O = ADP + phosphate + H(+)</text>
        <dbReference type="Rhea" id="RHEA:13065"/>
        <dbReference type="ChEBI" id="CHEBI:15377"/>
        <dbReference type="ChEBI" id="CHEBI:15378"/>
        <dbReference type="ChEBI" id="CHEBI:30616"/>
        <dbReference type="ChEBI" id="CHEBI:43474"/>
        <dbReference type="ChEBI" id="CHEBI:456216"/>
        <dbReference type="EC" id="3.6.4.12"/>
    </reaction>
    <physiologicalReaction direction="left-to-right" evidence="11">
        <dbReference type="Rhea" id="RHEA:13066"/>
    </physiologicalReaction>
</comment>
<comment type="caution">
    <text evidence="13">The sequence shown here is derived from an EMBL/GenBank/DDBJ whole genome shotgun (WGS) entry which is preliminary data.</text>
</comment>